<comment type="caution">
    <text evidence="1">The sequence shown here is derived from an EMBL/GenBank/DDBJ whole genome shotgun (WGS) entry which is preliminary data.</text>
</comment>
<dbReference type="AlphaFoldDB" id="A0A232EUA8"/>
<gene>
    <name evidence="1" type="ORF">TSAR_010415</name>
</gene>
<sequence length="55" mass="6001">STTKGTCQSAQRAIPPNAEKFVCSRALERGYSLYGQSITLSAVTHEDAMLTCNHR</sequence>
<keyword evidence="2" id="KW-1185">Reference proteome</keyword>
<accession>A0A232EUA8</accession>
<evidence type="ECO:0000313" key="1">
    <source>
        <dbReference type="EMBL" id="OXU21938.1"/>
    </source>
</evidence>
<dbReference type="Proteomes" id="UP000215335">
    <property type="component" value="Unassembled WGS sequence"/>
</dbReference>
<name>A0A232EUA8_9HYME</name>
<feature type="non-terminal residue" evidence="1">
    <location>
        <position position="1"/>
    </location>
</feature>
<protein>
    <submittedName>
        <fullName evidence="1">Uncharacterized protein</fullName>
    </submittedName>
</protein>
<proteinExistence type="predicted"/>
<reference evidence="1 2" key="1">
    <citation type="journal article" date="2017" name="Curr. Biol.">
        <title>The Evolution of Venom by Co-option of Single-Copy Genes.</title>
        <authorList>
            <person name="Martinson E.O."/>
            <person name="Mrinalini"/>
            <person name="Kelkar Y.D."/>
            <person name="Chang C.H."/>
            <person name="Werren J.H."/>
        </authorList>
    </citation>
    <scope>NUCLEOTIDE SEQUENCE [LARGE SCALE GENOMIC DNA]</scope>
    <source>
        <strain evidence="1 2">Alberta</strain>
        <tissue evidence="1">Whole body</tissue>
    </source>
</reference>
<dbReference type="EMBL" id="NNAY01002146">
    <property type="protein sequence ID" value="OXU21938.1"/>
    <property type="molecule type" value="Genomic_DNA"/>
</dbReference>
<evidence type="ECO:0000313" key="2">
    <source>
        <dbReference type="Proteomes" id="UP000215335"/>
    </source>
</evidence>
<organism evidence="1 2">
    <name type="scientific">Trichomalopsis sarcophagae</name>
    <dbReference type="NCBI Taxonomy" id="543379"/>
    <lineage>
        <taxon>Eukaryota</taxon>
        <taxon>Metazoa</taxon>
        <taxon>Ecdysozoa</taxon>
        <taxon>Arthropoda</taxon>
        <taxon>Hexapoda</taxon>
        <taxon>Insecta</taxon>
        <taxon>Pterygota</taxon>
        <taxon>Neoptera</taxon>
        <taxon>Endopterygota</taxon>
        <taxon>Hymenoptera</taxon>
        <taxon>Apocrita</taxon>
        <taxon>Proctotrupomorpha</taxon>
        <taxon>Chalcidoidea</taxon>
        <taxon>Pteromalidae</taxon>
        <taxon>Pteromalinae</taxon>
        <taxon>Trichomalopsis</taxon>
    </lineage>
</organism>